<evidence type="ECO:0000313" key="1">
    <source>
        <dbReference type="EMBL" id="EAT80884.1"/>
    </source>
</evidence>
<dbReference type="STRING" id="321614.Q0U8S4"/>
<dbReference type="Proteomes" id="UP000001055">
    <property type="component" value="Unassembled WGS sequence"/>
</dbReference>
<dbReference type="InterPro" id="IPR034595">
    <property type="entry name" value="NDUFAF8"/>
</dbReference>
<dbReference type="OMA" id="ADYNSVH"/>
<reference evidence="2" key="1">
    <citation type="journal article" date="2007" name="Plant Cell">
        <title>Dothideomycete-plant interactions illuminated by genome sequencing and EST analysis of the wheat pathogen Stagonospora nodorum.</title>
        <authorList>
            <person name="Hane J.K."/>
            <person name="Lowe R.G."/>
            <person name="Solomon P.S."/>
            <person name="Tan K.C."/>
            <person name="Schoch C.L."/>
            <person name="Spatafora J.W."/>
            <person name="Crous P.W."/>
            <person name="Kodira C."/>
            <person name="Birren B.W."/>
            <person name="Galagan J.E."/>
            <person name="Torriani S.F."/>
            <person name="McDonald B.A."/>
            <person name="Oliver R.P."/>
        </authorList>
    </citation>
    <scope>NUCLEOTIDE SEQUENCE [LARGE SCALE GENOMIC DNA]</scope>
    <source>
        <strain evidence="2">SN15 / ATCC MYA-4574 / FGSC 10173</strain>
    </source>
</reference>
<dbReference type="GO" id="GO:0005739">
    <property type="term" value="C:mitochondrion"/>
    <property type="evidence" value="ECO:0000318"/>
    <property type="project" value="GO_Central"/>
</dbReference>
<dbReference type="PANTHER" id="PTHR34561">
    <property type="entry name" value="NADH DEHYDROGENASE [UBIQUINONE] 1 ALPHA SUBCOMPLEX ASSEMBLY FACTOR 8"/>
    <property type="match status" value="1"/>
</dbReference>
<organism evidence="1 2">
    <name type="scientific">Phaeosphaeria nodorum (strain SN15 / ATCC MYA-4574 / FGSC 10173)</name>
    <name type="common">Glume blotch fungus</name>
    <name type="synonym">Parastagonospora nodorum</name>
    <dbReference type="NCBI Taxonomy" id="321614"/>
    <lineage>
        <taxon>Eukaryota</taxon>
        <taxon>Fungi</taxon>
        <taxon>Dikarya</taxon>
        <taxon>Ascomycota</taxon>
        <taxon>Pezizomycotina</taxon>
        <taxon>Dothideomycetes</taxon>
        <taxon>Pleosporomycetidae</taxon>
        <taxon>Pleosporales</taxon>
        <taxon>Pleosporineae</taxon>
        <taxon>Phaeosphaeriaceae</taxon>
        <taxon>Parastagonospora</taxon>
    </lineage>
</organism>
<proteinExistence type="predicted"/>
<dbReference type="RefSeq" id="XP_001802077.1">
    <property type="nucleotide sequence ID" value="XM_001802025.1"/>
</dbReference>
<dbReference type="GeneID" id="5978985"/>
<accession>Q0U8S4</accession>
<dbReference type="HOGENOM" id="CLU_188562_2_0_1"/>
<dbReference type="PANTHER" id="PTHR34561:SF1">
    <property type="entry name" value="NADH DEHYDROGENASE [UBIQUINONE] 1 ALPHA SUBCOMPLEX ASSEMBLY FACTOR 8"/>
    <property type="match status" value="1"/>
</dbReference>
<protein>
    <submittedName>
        <fullName evidence="1">Uncharacterized protein</fullName>
    </submittedName>
</protein>
<dbReference type="InParanoid" id="Q0U8S4"/>
<dbReference type="AlphaFoldDB" id="Q0U8S4"/>
<dbReference type="KEGG" id="pno:SNOG_11840"/>
<gene>
    <name evidence="1" type="ORF">SNOG_11840</name>
</gene>
<sequence>MPGRTRPIDKLATAVGKCSKESSIYGKCIFADYNNVHKSMCATEFLKLKECYLVRPPTLQFTLESPLIRRAESV</sequence>
<dbReference type="eggNOG" id="ENOG502SBX9">
    <property type="taxonomic scope" value="Eukaryota"/>
</dbReference>
<dbReference type="VEuPathDB" id="FungiDB:JI435_118400"/>
<evidence type="ECO:0000313" key="2">
    <source>
        <dbReference type="Proteomes" id="UP000001055"/>
    </source>
</evidence>
<dbReference type="EMBL" id="CH445344">
    <property type="protein sequence ID" value="EAT80884.1"/>
    <property type="molecule type" value="Genomic_DNA"/>
</dbReference>
<name>Q0U8S4_PHANO</name>
<dbReference type="GO" id="GO:0032981">
    <property type="term" value="P:mitochondrial respiratory chain complex I assembly"/>
    <property type="evidence" value="ECO:0000318"/>
    <property type="project" value="GO_Central"/>
</dbReference>